<keyword evidence="1" id="KW-1133">Transmembrane helix</keyword>
<sequence length="175" mass="18883">MVHLALLVVHIATGTVGLLLGPLAMRQDTRRFAAAERSTGVLSAWYRAMVLVVCLSATGLVIVRRGDLWWLVPVSALTYGLAVLAKRSASRRHRAWTHGYVHGQGGSYIALVTALIVVALVVDGPVSGPAELIPWLAPTLIGTVLIEVWRRRLNAALPDGSHLAGPLSPMSHWRH</sequence>
<dbReference type="AlphaFoldDB" id="A0A154M8M8"/>
<evidence type="ECO:0008006" key="6">
    <source>
        <dbReference type="Google" id="ProtNLM"/>
    </source>
</evidence>
<feature type="transmembrane region" description="Helical" evidence="1">
    <location>
        <begin position="44"/>
        <end position="62"/>
    </location>
</feature>
<feature type="transmembrane region" description="Helical" evidence="1">
    <location>
        <begin position="68"/>
        <end position="85"/>
    </location>
</feature>
<proteinExistence type="predicted"/>
<keyword evidence="1" id="KW-0812">Transmembrane</keyword>
<dbReference type="OrthoDB" id="4555611at2"/>
<feature type="transmembrane region" description="Helical" evidence="1">
    <location>
        <begin position="132"/>
        <end position="149"/>
    </location>
</feature>
<dbReference type="EMBL" id="LQCI01000050">
    <property type="protein sequence ID" value="KZB80169.1"/>
    <property type="molecule type" value="Genomic_DNA"/>
</dbReference>
<organism evidence="2 4">
    <name type="scientific">Amycolatopsis regifaucium</name>
    <dbReference type="NCBI Taxonomy" id="546365"/>
    <lineage>
        <taxon>Bacteria</taxon>
        <taxon>Bacillati</taxon>
        <taxon>Actinomycetota</taxon>
        <taxon>Actinomycetes</taxon>
        <taxon>Pseudonocardiales</taxon>
        <taxon>Pseudonocardiaceae</taxon>
        <taxon>Amycolatopsis</taxon>
    </lineage>
</organism>
<evidence type="ECO:0000313" key="2">
    <source>
        <dbReference type="EMBL" id="KZB80169.1"/>
    </source>
</evidence>
<dbReference type="EMBL" id="LOBU02000007">
    <property type="protein sequence ID" value="OKA09459.1"/>
    <property type="molecule type" value="Genomic_DNA"/>
</dbReference>
<evidence type="ECO:0000313" key="4">
    <source>
        <dbReference type="Proteomes" id="UP000076321"/>
    </source>
</evidence>
<name>A0A154M8M8_9PSEU</name>
<keyword evidence="1" id="KW-0472">Membrane</keyword>
<feature type="transmembrane region" description="Helical" evidence="1">
    <location>
        <begin position="6"/>
        <end position="24"/>
    </location>
</feature>
<dbReference type="Proteomes" id="UP000076321">
    <property type="component" value="Unassembled WGS sequence"/>
</dbReference>
<gene>
    <name evidence="3" type="ORF">ATP06_0208330</name>
    <name evidence="2" type="ORF">AVL48_14220</name>
</gene>
<dbReference type="RefSeq" id="WP_061981390.1">
    <property type="nucleotide sequence ID" value="NZ_FOPQ01000005.1"/>
</dbReference>
<evidence type="ECO:0000313" key="3">
    <source>
        <dbReference type="EMBL" id="OKA09459.1"/>
    </source>
</evidence>
<keyword evidence="5" id="KW-1185">Reference proteome</keyword>
<protein>
    <recommendedName>
        <fullName evidence="6">DUF2306 domain-containing protein</fullName>
    </recommendedName>
</protein>
<reference evidence="2 4" key="1">
    <citation type="submission" date="2015-12" db="EMBL/GenBank/DDBJ databases">
        <title>Amycolatopsis regifaucium genome sequencing and assembly.</title>
        <authorList>
            <person name="Mayilraj S."/>
        </authorList>
    </citation>
    <scope>NUCLEOTIDE SEQUENCE [LARGE SCALE GENOMIC DNA]</scope>
    <source>
        <strain evidence="2 4">GY080</strain>
    </source>
</reference>
<evidence type="ECO:0000256" key="1">
    <source>
        <dbReference type="SAM" id="Phobius"/>
    </source>
</evidence>
<accession>A0A154M8M8</accession>
<evidence type="ECO:0000313" key="5">
    <source>
        <dbReference type="Proteomes" id="UP000186883"/>
    </source>
</evidence>
<feature type="transmembrane region" description="Helical" evidence="1">
    <location>
        <begin position="106"/>
        <end position="126"/>
    </location>
</feature>
<comment type="caution">
    <text evidence="2">The sequence shown here is derived from an EMBL/GenBank/DDBJ whole genome shotgun (WGS) entry which is preliminary data.</text>
</comment>
<dbReference type="Proteomes" id="UP000186883">
    <property type="component" value="Unassembled WGS sequence"/>
</dbReference>
<reference evidence="3 5" key="2">
    <citation type="submission" date="2016-11" db="EMBL/GenBank/DDBJ databases">
        <title>Genome sequencing of Amycolatopsis regifaucium.</title>
        <authorList>
            <person name="Mayilraj S."/>
            <person name="Kaur N."/>
        </authorList>
    </citation>
    <scope>NUCLEOTIDE SEQUENCE [LARGE SCALE GENOMIC DNA]</scope>
    <source>
        <strain evidence="3 5">GY080</strain>
    </source>
</reference>